<dbReference type="AlphaFoldDB" id="A0A2Z6IBD7"/>
<dbReference type="GO" id="GO:0016829">
    <property type="term" value="F:lyase activity"/>
    <property type="evidence" value="ECO:0007669"/>
    <property type="project" value="InterPro"/>
</dbReference>
<dbReference type="PANTHER" id="PTHR16943">
    <property type="entry name" value="2-METHYLCITRATE DEHYDRATASE-RELATED"/>
    <property type="match status" value="1"/>
</dbReference>
<name>A0A2Z6IBD7_9BURK</name>
<sequence>MTQTTQAPETTDTPAEAPLLKSALLARFAVETRYEDLPEDVVAKAERHILDTIGAGVAGAISKEAHLLRAALLEAGEAPSGRATLWGEGASMTPLNAALVNGTAAHAFELDDTGGCDHSGAVVLPAAAAAAELAAAEGRTVSGREFITAVVLGYDVARRALEACGAYEAHNGAGFHSTGTCGPFGAAVAAGRILGLNAQELTMALGLASSYASGLWACVHDGAQSKRLHAGHAAWGGLSAAILARRGFTGPSQVFEDVWGGFDKSFAPSTRDPEAWTAELGVNWKLRRVSIKPHASCRSTHSSIDALDNLMAEVGFTADEVAAIEVVINPFVFGMCGARDLHPMNSAQLSIPYALAADLVFGNAQLASYARTRRNDPRVAAAMAKVKMTVDETQKDDDEPIVRVTLADGRTFEERVPMPLGSPVNPVSDEALLKKFRSVTEMVLPADTVEMLARRLMRLREVDDVARDVMTLLAQEPVTHATFDV</sequence>
<dbReference type="InterPro" id="IPR045336">
    <property type="entry name" value="MmgE_PrpD_N"/>
</dbReference>
<evidence type="ECO:0000259" key="2">
    <source>
        <dbReference type="Pfam" id="PF03972"/>
    </source>
</evidence>
<dbReference type="Pfam" id="PF03972">
    <property type="entry name" value="MmgE_PrpD_N"/>
    <property type="match status" value="1"/>
</dbReference>
<reference evidence="4 5" key="1">
    <citation type="journal article" date="2018" name="Int. J. Syst. Evol. Microbiol.">
        <title>Mesosutterella multiformis gen. nov., sp. nov., a member of the family Sutterellaceae and Sutterella megalosphaeroides sp. nov., isolated from human faeces.</title>
        <authorList>
            <person name="Sakamoto M."/>
            <person name="Ikeyama N."/>
            <person name="Kunihiro T."/>
            <person name="Iino T."/>
            <person name="Yuki M."/>
            <person name="Ohkuma M."/>
        </authorList>
    </citation>
    <scope>NUCLEOTIDE SEQUENCE [LARGE SCALE GENOMIC DNA]</scope>
    <source>
        <strain evidence="4 5">6FBBBH3</strain>
    </source>
</reference>
<dbReference type="InterPro" id="IPR042188">
    <property type="entry name" value="MmgE/PrpD_sf_2"/>
</dbReference>
<dbReference type="SUPFAM" id="SSF103378">
    <property type="entry name" value="2-methylcitrate dehydratase PrpD"/>
    <property type="match status" value="1"/>
</dbReference>
<dbReference type="InterPro" id="IPR042183">
    <property type="entry name" value="MmgE/PrpD_sf_1"/>
</dbReference>
<dbReference type="KEGG" id="sutt:SUTMEG_16800"/>
<feature type="domain" description="MmgE/PrpD C-terminal" evidence="3">
    <location>
        <begin position="294"/>
        <end position="451"/>
    </location>
</feature>
<dbReference type="EMBL" id="AP018786">
    <property type="protein sequence ID" value="BBF23789.1"/>
    <property type="molecule type" value="Genomic_DNA"/>
</dbReference>
<dbReference type="Pfam" id="PF19305">
    <property type="entry name" value="MmgE_PrpD_C"/>
    <property type="match status" value="1"/>
</dbReference>
<proteinExistence type="inferred from homology"/>
<comment type="similarity">
    <text evidence="1">Belongs to the PrpD family.</text>
</comment>
<dbReference type="InterPro" id="IPR036148">
    <property type="entry name" value="MmgE/PrpD_sf"/>
</dbReference>
<keyword evidence="5" id="KW-1185">Reference proteome</keyword>
<evidence type="ECO:0000313" key="5">
    <source>
        <dbReference type="Proteomes" id="UP000271003"/>
    </source>
</evidence>
<dbReference type="InterPro" id="IPR045337">
    <property type="entry name" value="MmgE_PrpD_C"/>
</dbReference>
<evidence type="ECO:0000259" key="3">
    <source>
        <dbReference type="Pfam" id="PF19305"/>
    </source>
</evidence>
<dbReference type="InterPro" id="IPR005656">
    <property type="entry name" value="MmgE_PrpD"/>
</dbReference>
<dbReference type="Gene3D" id="3.30.1330.120">
    <property type="entry name" value="2-methylcitrate dehydratase PrpD"/>
    <property type="match status" value="1"/>
</dbReference>
<accession>A0A2Z6IBD7</accession>
<evidence type="ECO:0000313" key="4">
    <source>
        <dbReference type="EMBL" id="BBF23789.1"/>
    </source>
</evidence>
<feature type="domain" description="MmgE/PrpD N-terminal" evidence="2">
    <location>
        <begin position="25"/>
        <end position="268"/>
    </location>
</feature>
<dbReference type="OrthoDB" id="8680281at2"/>
<dbReference type="PANTHER" id="PTHR16943:SF8">
    <property type="entry name" value="2-METHYLCITRATE DEHYDRATASE"/>
    <property type="match status" value="1"/>
</dbReference>
<gene>
    <name evidence="4" type="ORF">SUTMEG_16800</name>
</gene>
<dbReference type="Gene3D" id="1.10.4100.10">
    <property type="entry name" value="2-methylcitrate dehydratase PrpD"/>
    <property type="match status" value="1"/>
</dbReference>
<protein>
    <submittedName>
        <fullName evidence="4">2-methylcitrate dehydratase</fullName>
    </submittedName>
</protein>
<dbReference type="RefSeq" id="WP_120177356.1">
    <property type="nucleotide sequence ID" value="NZ_AP018786.1"/>
</dbReference>
<organism evidence="4 5">
    <name type="scientific">Sutterella megalosphaeroides</name>
    <dbReference type="NCBI Taxonomy" id="2494234"/>
    <lineage>
        <taxon>Bacteria</taxon>
        <taxon>Pseudomonadati</taxon>
        <taxon>Pseudomonadota</taxon>
        <taxon>Betaproteobacteria</taxon>
        <taxon>Burkholderiales</taxon>
        <taxon>Sutterellaceae</taxon>
        <taxon>Sutterella</taxon>
    </lineage>
</organism>
<dbReference type="Proteomes" id="UP000271003">
    <property type="component" value="Chromosome"/>
</dbReference>
<evidence type="ECO:0000256" key="1">
    <source>
        <dbReference type="ARBA" id="ARBA00006174"/>
    </source>
</evidence>